<feature type="transmembrane region" description="Helical" evidence="1">
    <location>
        <begin position="118"/>
        <end position="148"/>
    </location>
</feature>
<organism evidence="2 3">
    <name type="scientific">Trichinella patagoniensis</name>
    <dbReference type="NCBI Taxonomy" id="990121"/>
    <lineage>
        <taxon>Eukaryota</taxon>
        <taxon>Metazoa</taxon>
        <taxon>Ecdysozoa</taxon>
        <taxon>Nematoda</taxon>
        <taxon>Enoplea</taxon>
        <taxon>Dorylaimia</taxon>
        <taxon>Trichinellida</taxon>
        <taxon>Trichinellidae</taxon>
        <taxon>Trichinella</taxon>
    </lineage>
</organism>
<gene>
    <name evidence="2" type="ORF">T12_16008</name>
</gene>
<reference evidence="2 3" key="1">
    <citation type="submission" date="2015-01" db="EMBL/GenBank/DDBJ databases">
        <title>Evolution of Trichinella species and genotypes.</title>
        <authorList>
            <person name="Korhonen P.K."/>
            <person name="Edoardo P."/>
            <person name="Giuseppe L.R."/>
            <person name="Gasser R.B."/>
        </authorList>
    </citation>
    <scope>NUCLEOTIDE SEQUENCE [LARGE SCALE GENOMIC DNA]</scope>
    <source>
        <strain evidence="2">ISS2496</strain>
    </source>
</reference>
<dbReference type="AlphaFoldDB" id="A0A0V1AA21"/>
<evidence type="ECO:0000313" key="3">
    <source>
        <dbReference type="Proteomes" id="UP000054783"/>
    </source>
</evidence>
<feature type="transmembrane region" description="Helical" evidence="1">
    <location>
        <begin position="169"/>
        <end position="193"/>
    </location>
</feature>
<sequence>MTGTLEFRLFASANSRPVYNYAAVTPYLSTCMQSRAGGSCPLAEMGLKFSISVEATCRYELAVWLNKASAFDLFGHLMTQFIRQNWLSTKGFFHCVANFWTTPTERSSLVLLGTEQCLVAVVGGVLSCGFSGASLLPTALSSFLASIFKQARRFFKVTPNNDESLEARCFLVAVAGVVVAVVVIAGAGAASAATRRSDVVRVSRFEVIWFWSQTCLTRLSTTSDEWKFSAIFGCDAISQSRNLAYCRHVFSSTASGNQVEPKKLLSSFLQRLPAHCCFLVKAAVQHAHTTVQYKPIRTINPNTTRHLKAGRIYN</sequence>
<protein>
    <submittedName>
        <fullName evidence="2">Uncharacterized protein</fullName>
    </submittedName>
</protein>
<keyword evidence="1" id="KW-1133">Transmembrane helix</keyword>
<proteinExistence type="predicted"/>
<keyword evidence="3" id="KW-1185">Reference proteome</keyword>
<dbReference type="Proteomes" id="UP000054783">
    <property type="component" value="Unassembled WGS sequence"/>
</dbReference>
<comment type="caution">
    <text evidence="2">The sequence shown here is derived from an EMBL/GenBank/DDBJ whole genome shotgun (WGS) entry which is preliminary data.</text>
</comment>
<dbReference type="EMBL" id="JYDQ01000018">
    <property type="protein sequence ID" value="KRY21187.1"/>
    <property type="molecule type" value="Genomic_DNA"/>
</dbReference>
<keyword evidence="1" id="KW-0812">Transmembrane</keyword>
<evidence type="ECO:0000313" key="2">
    <source>
        <dbReference type="EMBL" id="KRY21187.1"/>
    </source>
</evidence>
<evidence type="ECO:0000256" key="1">
    <source>
        <dbReference type="SAM" id="Phobius"/>
    </source>
</evidence>
<keyword evidence="1" id="KW-0472">Membrane</keyword>
<accession>A0A0V1AA21</accession>
<name>A0A0V1AA21_9BILA</name>